<evidence type="ECO:0000256" key="1">
    <source>
        <dbReference type="SAM" id="MobiDB-lite"/>
    </source>
</evidence>
<evidence type="ECO:0000313" key="2">
    <source>
        <dbReference type="EMBL" id="CAD9266091.1"/>
    </source>
</evidence>
<dbReference type="InterPro" id="IPR011992">
    <property type="entry name" value="EF-hand-dom_pair"/>
</dbReference>
<proteinExistence type="predicted"/>
<dbReference type="EMBL" id="HBGJ01038944">
    <property type="protein sequence ID" value="CAD9266091.1"/>
    <property type="molecule type" value="Transcribed_RNA"/>
</dbReference>
<name>A0A7S1XWX3_9STRA</name>
<sequence length="455" mass="51349">MPSEVVEQELWCIYTFYTLHTNALGPETMALSQLVRFCRDCQIFSPAFTREQLNIYCAKETRKLKRGNMKYSPATKRSKPLQMTYGNFLNVLMAISPQVYPEDGDFAFRRLLLENVLPLAGRRVVTNLENELNHFSVIDTMERFKAGLHGVFQFYADVATRRRMYEESDIARARRMDGNQMGQVVVTSRRASMQITENKHKIGFVEYVKFCQDFGFCVFSELTKPDCGDAFLDCTKLQANGDRAADLDYAGFKECMLRLALSAYRKAAEGTSVTSKLKALFLNMYKYINNPTGAGAAIDNHQRRDFAGSKGGDLNICGCAMFNQIMRVVWEEDDFADYLEEGNLDCLAGDNVLQRVLGETDSQGQVRRQSVIIAKWENEQNVPESPGRARPASTPTQSPANAANNRVPLAKKKAADEVTSRNSESTITADQLCSLFRERPEITDMLANEIQEMDA</sequence>
<dbReference type="SUPFAM" id="SSF47473">
    <property type="entry name" value="EF-hand"/>
    <property type="match status" value="1"/>
</dbReference>
<feature type="compositionally biased region" description="Polar residues" evidence="1">
    <location>
        <begin position="393"/>
        <end position="404"/>
    </location>
</feature>
<accession>A0A7S1XWX3</accession>
<gene>
    <name evidence="2" type="ORF">PPAR1163_LOCUS24514</name>
</gene>
<protein>
    <submittedName>
        <fullName evidence="2">Uncharacterized protein</fullName>
    </submittedName>
</protein>
<reference evidence="2" key="1">
    <citation type="submission" date="2021-01" db="EMBL/GenBank/DDBJ databases">
        <authorList>
            <person name="Corre E."/>
            <person name="Pelletier E."/>
            <person name="Niang G."/>
            <person name="Scheremetjew M."/>
            <person name="Finn R."/>
            <person name="Kale V."/>
            <person name="Holt S."/>
            <person name="Cochrane G."/>
            <person name="Meng A."/>
            <person name="Brown T."/>
            <person name="Cohen L."/>
        </authorList>
    </citation>
    <scope>NUCLEOTIDE SEQUENCE</scope>
    <source>
        <strain evidence="2">CCMP2877</strain>
    </source>
</reference>
<dbReference type="AlphaFoldDB" id="A0A7S1XWX3"/>
<feature type="region of interest" description="Disordered" evidence="1">
    <location>
        <begin position="377"/>
        <end position="426"/>
    </location>
</feature>
<organism evidence="2">
    <name type="scientific">Phaeomonas parva</name>
    <dbReference type="NCBI Taxonomy" id="124430"/>
    <lineage>
        <taxon>Eukaryota</taxon>
        <taxon>Sar</taxon>
        <taxon>Stramenopiles</taxon>
        <taxon>Ochrophyta</taxon>
        <taxon>Pinguiophyceae</taxon>
        <taxon>Pinguiochrysidales</taxon>
        <taxon>Pinguiochrysidaceae</taxon>
        <taxon>Phaeomonas</taxon>
    </lineage>
</organism>